<evidence type="ECO:0000313" key="2">
    <source>
        <dbReference type="Proteomes" id="UP000254792"/>
    </source>
</evidence>
<dbReference type="AlphaFoldDB" id="A0A345Z2Q5"/>
<organism evidence="1 2">
    <name type="scientific">Spiroplasma alleghenense</name>
    <dbReference type="NCBI Taxonomy" id="216931"/>
    <lineage>
        <taxon>Bacteria</taxon>
        <taxon>Bacillati</taxon>
        <taxon>Mycoplasmatota</taxon>
        <taxon>Mollicutes</taxon>
        <taxon>Entomoplasmatales</taxon>
        <taxon>Spiroplasmataceae</taxon>
        <taxon>Spiroplasma</taxon>
    </lineage>
</organism>
<dbReference type="Proteomes" id="UP000254792">
    <property type="component" value="Chromosome"/>
</dbReference>
<sequence length="207" mass="24492">MAKELKSVKILDQKVIEENQIEFEKNREEINKQVYTSVIEERARVKKIICRAKIKKEIESVFHQYLNITAKDLHPNLEVDQLEEGGFYVTSKSKNRITFLVKKLEINKEIMVEWFSKDQWFTRTIVFSSNSKNNVTKIKYMDISKGKRSIAGFMERHVAGVYTKRQQLAFIVSMFQLKIDLGIYPKSKIPAIEKRMERALNYSRELY</sequence>
<proteinExistence type="predicted"/>
<protein>
    <submittedName>
        <fullName evidence="1">Uncharacterized protein</fullName>
    </submittedName>
</protein>
<name>A0A345Z2Q5_9MOLU</name>
<evidence type="ECO:0000313" key="1">
    <source>
        <dbReference type="EMBL" id="AXK50884.1"/>
    </source>
</evidence>
<reference evidence="1 2" key="1">
    <citation type="submission" date="2018-07" db="EMBL/GenBank/DDBJ databases">
        <title>Complete genome sequence of Spiroplasma alleghenense PLHS-1 (ATCC 51752).</title>
        <authorList>
            <person name="Chou L."/>
            <person name="Lee T.-Y."/>
            <person name="Tsai Y.-M."/>
            <person name="Kuo C.-H."/>
        </authorList>
    </citation>
    <scope>NUCLEOTIDE SEQUENCE [LARGE SCALE GENOMIC DNA]</scope>
    <source>
        <strain evidence="1 2">PLHS-1</strain>
    </source>
</reference>
<dbReference type="EMBL" id="CP031376">
    <property type="protein sequence ID" value="AXK50884.1"/>
    <property type="molecule type" value="Genomic_DNA"/>
</dbReference>
<keyword evidence="2" id="KW-1185">Reference proteome</keyword>
<dbReference type="RefSeq" id="WP_115557804.1">
    <property type="nucleotide sequence ID" value="NZ_CP031376.1"/>
</dbReference>
<gene>
    <name evidence="1" type="ORF">SALLE_v1c02080</name>
</gene>
<dbReference type="OrthoDB" id="389185at2"/>
<dbReference type="KEGG" id="salx:SALLE_v1c02080"/>
<accession>A0A345Z2Q5</accession>